<evidence type="ECO:0000313" key="1">
    <source>
        <dbReference type="EMBL" id="TDD74630.1"/>
    </source>
</evidence>
<protein>
    <submittedName>
        <fullName evidence="1">Uncharacterized protein</fullName>
    </submittedName>
</protein>
<gene>
    <name evidence="1" type="ORF">E0F89_14080</name>
</gene>
<accession>A0A4R5ARV4</accession>
<dbReference type="Proteomes" id="UP000295278">
    <property type="component" value="Unassembled WGS sequence"/>
</dbReference>
<name>A0A4R5ARV4_9FLAO</name>
<evidence type="ECO:0000313" key="2">
    <source>
        <dbReference type="Proteomes" id="UP000295278"/>
    </source>
</evidence>
<dbReference type="EMBL" id="SMFM01000008">
    <property type="protein sequence ID" value="TDD74630.1"/>
    <property type="molecule type" value="Genomic_DNA"/>
</dbReference>
<comment type="caution">
    <text evidence="1">The sequence shown here is derived from an EMBL/GenBank/DDBJ whole genome shotgun (WGS) entry which is preliminary data.</text>
</comment>
<sequence length="312" mass="36883">MIDKKTPHPYAHLISIFKKKGIEEKIFQNLYTYYKQCFEELYQHEYINWTHVDYEETGDSAHKSALVVTEMFIETFLCEKAKGQGDEWSLAVANCVEDGEVVYHITYHDIKKTNPELAKQELLIHSGTFGGDENFIKHYIHLFEIEVVFKDIEKQAKKYSEIHKTKFVLGKSEVYIHEYARLLSSGDYNPIYCEEYAYAYDKAIKEGKSEAYALEFAEVYGEELVNVKSRYGISEDEDQINYAIEKVDVYMTAWEYHEKHQLKNFKRFADIYETIYFNTYYPNEEGPIGTKEKIDVKILEKVLEQYNKSYLI</sequence>
<reference evidence="1 2" key="1">
    <citation type="submission" date="2019-03" db="EMBL/GenBank/DDBJ databases">
        <title>Flavobacterium AT-3-2 sp. nov., isolated from arctic soil.</title>
        <authorList>
            <person name="Chaudhary D.K."/>
        </authorList>
    </citation>
    <scope>NUCLEOTIDE SEQUENCE [LARGE SCALE GENOMIC DNA]</scope>
    <source>
        <strain evidence="1 2">AT-3-2</strain>
    </source>
</reference>
<keyword evidence="2" id="KW-1185">Reference proteome</keyword>
<proteinExistence type="predicted"/>
<dbReference type="RefSeq" id="WP_131910416.1">
    <property type="nucleotide sequence ID" value="NZ_SMFM01000008.1"/>
</dbReference>
<organism evidence="1 2">
    <name type="scientific">Flavobacterium caseinilyticum</name>
    <dbReference type="NCBI Taxonomy" id="2541732"/>
    <lineage>
        <taxon>Bacteria</taxon>
        <taxon>Pseudomonadati</taxon>
        <taxon>Bacteroidota</taxon>
        <taxon>Flavobacteriia</taxon>
        <taxon>Flavobacteriales</taxon>
        <taxon>Flavobacteriaceae</taxon>
        <taxon>Flavobacterium</taxon>
    </lineage>
</organism>
<dbReference type="AlphaFoldDB" id="A0A4R5ARV4"/>
<dbReference type="OrthoDB" id="1325700at2"/>